<dbReference type="EMBL" id="GFPF01001575">
    <property type="protein sequence ID" value="MAA12721.1"/>
    <property type="molecule type" value="Transcribed_RNA"/>
</dbReference>
<sequence length="87" mass="9781">MCTLPFMHAINIFFIIYNVIVKHCPVQQTCNGSTSQTVFFITLVILGTQNQKQSVSRVDIQPCFTLHSVMCFILLVHGLDFSETGTL</sequence>
<proteinExistence type="predicted"/>
<protein>
    <submittedName>
        <fullName evidence="1">Uncharacterized protein</fullName>
    </submittedName>
</protein>
<accession>A0A224YE77</accession>
<evidence type="ECO:0000313" key="1">
    <source>
        <dbReference type="EMBL" id="MAA12721.1"/>
    </source>
</evidence>
<organism evidence="1">
    <name type="scientific">Rhipicephalus zambeziensis</name>
    <dbReference type="NCBI Taxonomy" id="60191"/>
    <lineage>
        <taxon>Eukaryota</taxon>
        <taxon>Metazoa</taxon>
        <taxon>Ecdysozoa</taxon>
        <taxon>Arthropoda</taxon>
        <taxon>Chelicerata</taxon>
        <taxon>Arachnida</taxon>
        <taxon>Acari</taxon>
        <taxon>Parasitiformes</taxon>
        <taxon>Ixodida</taxon>
        <taxon>Ixodoidea</taxon>
        <taxon>Ixodidae</taxon>
        <taxon>Rhipicephalinae</taxon>
        <taxon>Rhipicephalus</taxon>
        <taxon>Rhipicephalus</taxon>
    </lineage>
</organism>
<name>A0A224YE77_9ACAR</name>
<dbReference type="AlphaFoldDB" id="A0A224YE77"/>
<reference evidence="1" key="1">
    <citation type="journal article" date="2017" name="Parasit. Vectors">
        <title>Sialotranscriptomics of Rhipicephalus zambeziensis reveals intricate expression profiles of secretory proteins and suggests tight temporal transcriptional regulation during blood-feeding.</title>
        <authorList>
            <person name="de Castro M.H."/>
            <person name="de Klerk D."/>
            <person name="Pienaar R."/>
            <person name="Rees D.J.G."/>
            <person name="Mans B.J."/>
        </authorList>
    </citation>
    <scope>NUCLEOTIDE SEQUENCE</scope>
    <source>
        <tissue evidence="1">Salivary glands</tissue>
    </source>
</reference>